<keyword evidence="1" id="KW-0378">Hydrolase</keyword>
<dbReference type="PANTHER" id="PTHR31956">
    <property type="entry name" value="NON-SPECIFIC PHOSPHOLIPASE C4-RELATED"/>
    <property type="match status" value="1"/>
</dbReference>
<dbReference type="PANTHER" id="PTHR31956:SF1">
    <property type="entry name" value="NON-SPECIFIC PHOSPHOLIPASE C1"/>
    <property type="match status" value="1"/>
</dbReference>
<comment type="caution">
    <text evidence="3">The sequence shown here is derived from an EMBL/GenBank/DDBJ whole genome shotgun (WGS) entry which is preliminary data.</text>
</comment>
<accession>A0A558CRA0</accession>
<dbReference type="InterPro" id="IPR017850">
    <property type="entry name" value="Alkaline_phosphatase_core_sf"/>
</dbReference>
<gene>
    <name evidence="3" type="ORF">FHK82_16040</name>
</gene>
<reference evidence="3 4" key="1">
    <citation type="submission" date="2019-07" db="EMBL/GenBank/DDBJ databases">
        <title>The pathways for chlorine oxyanion respiration interact through the shared metabolite chlorate.</title>
        <authorList>
            <person name="Barnum T.P."/>
            <person name="Cheng Y."/>
            <person name="Hill K.A."/>
            <person name="Lucas L.N."/>
            <person name="Carlson H.K."/>
            <person name="Coates J.D."/>
        </authorList>
    </citation>
    <scope>NUCLEOTIDE SEQUENCE [LARGE SCALE GENOMIC DNA]</scope>
    <source>
        <strain evidence="3">BK-3</strain>
    </source>
</reference>
<feature type="region of interest" description="Disordered" evidence="2">
    <location>
        <begin position="701"/>
        <end position="728"/>
    </location>
</feature>
<dbReference type="AlphaFoldDB" id="A0A558CRA0"/>
<evidence type="ECO:0000256" key="1">
    <source>
        <dbReference type="ARBA" id="ARBA00022801"/>
    </source>
</evidence>
<dbReference type="GO" id="GO:0009395">
    <property type="term" value="P:phospholipid catabolic process"/>
    <property type="evidence" value="ECO:0007669"/>
    <property type="project" value="TreeGrafter"/>
</dbReference>
<protein>
    <submittedName>
        <fullName evidence="3">Phosphoesterase</fullName>
    </submittedName>
</protein>
<dbReference type="Gene3D" id="3.40.720.10">
    <property type="entry name" value="Alkaline Phosphatase, subunit A"/>
    <property type="match status" value="2"/>
</dbReference>
<proteinExistence type="predicted"/>
<organism evidence="3 4">
    <name type="scientific">Sedimenticola thiotaurini</name>
    <dbReference type="NCBI Taxonomy" id="1543721"/>
    <lineage>
        <taxon>Bacteria</taxon>
        <taxon>Pseudomonadati</taxon>
        <taxon>Pseudomonadota</taxon>
        <taxon>Gammaproteobacteria</taxon>
        <taxon>Chromatiales</taxon>
        <taxon>Sedimenticolaceae</taxon>
        <taxon>Sedimenticola</taxon>
    </lineage>
</organism>
<dbReference type="InterPro" id="IPR007312">
    <property type="entry name" value="Phosphoesterase"/>
</dbReference>
<sequence>MTTNSNKKTAPYNFLICRNRHDDSYTLYRVNPEAEELFTPVTLNANASFDHSYRMAQVGGYLLQWSPLCQQDGNPGYHFKLLAFDPDASDPLNGQPLQSGYWEKKKFWGYRDYYSANPAEDQNLDLIPMASFVLSMIPAEGRGTFELWNFDPQPNSPGKADPMPYPYTGQGGFPLIKKGHTLIPIGNYVIDRLPDRKHFRLWSFDPQLNAPLSLPTVQEGHWDQIDTHHELIPIGGNLLDWNPEEGNYKLWGFDPDHSNVITGPIREGRLPLGIGPDSILTGYQPRVPIQTQRAEVPGTIDFMRSKIKHVVYYMVESRSFDNVCGWLYENGDQGCHYIGTQEPFDGANADDFNMDGERKVHVSQFKDGKLSDEWDLMALNQDPFHDTTDNLQQMFSEAPGYWGRAKPDMGGFILNNANPQVMETFSPEQLPVINGLARHFGVSDRWFCSIPGGTDVNRAFSVTGSAFNKLGTWEGGNAYKYWPYTPHRQSIWKVLWSQGITDWKIYNAILWENCIFTYQLYLKGQIPTVDKNSTQFLADLDQFKKDAKSGDLPAFSFLEPVWIAPSGATSYHPGADMVPAEKALNEIYEAIKSGPGWEQTLLVITFDKSNGIYDHVVPPYAKKPWPNDLNNGFAYDLMGPRVPTVMVSPWIKEQSVFRAEGEIPFDSTSFAATLLDWFGVPKPLWCLGDRMETAPTFEKVLQASEPRKDAPTLVPPYDKSFPRENNKA</sequence>
<dbReference type="SUPFAM" id="SSF53649">
    <property type="entry name" value="Alkaline phosphatase-like"/>
    <property type="match status" value="1"/>
</dbReference>
<dbReference type="GO" id="GO:0042578">
    <property type="term" value="F:phosphoric ester hydrolase activity"/>
    <property type="evidence" value="ECO:0007669"/>
    <property type="project" value="UniProtKB-ARBA"/>
</dbReference>
<evidence type="ECO:0000313" key="4">
    <source>
        <dbReference type="Proteomes" id="UP000317355"/>
    </source>
</evidence>
<dbReference type="Pfam" id="PF04185">
    <property type="entry name" value="Phosphoesterase"/>
    <property type="match status" value="1"/>
</dbReference>
<evidence type="ECO:0000256" key="2">
    <source>
        <dbReference type="SAM" id="MobiDB-lite"/>
    </source>
</evidence>
<name>A0A558CRA0_9GAMM</name>
<dbReference type="Proteomes" id="UP000317355">
    <property type="component" value="Unassembled WGS sequence"/>
</dbReference>
<dbReference type="EMBL" id="VMRY01000097">
    <property type="protein sequence ID" value="TVT51308.1"/>
    <property type="molecule type" value="Genomic_DNA"/>
</dbReference>
<evidence type="ECO:0000313" key="3">
    <source>
        <dbReference type="EMBL" id="TVT51308.1"/>
    </source>
</evidence>